<dbReference type="GO" id="GO:0016042">
    <property type="term" value="P:lipid catabolic process"/>
    <property type="evidence" value="ECO:0007669"/>
    <property type="project" value="UniProtKB-KW"/>
</dbReference>
<evidence type="ECO:0000313" key="7">
    <source>
        <dbReference type="EMBL" id="KAF3769456.1"/>
    </source>
</evidence>
<keyword evidence="8" id="KW-1185">Reference proteome</keyword>
<evidence type="ECO:0000256" key="1">
    <source>
        <dbReference type="ARBA" id="ARBA00013201"/>
    </source>
</evidence>
<keyword evidence="2" id="KW-0378">Hydrolase</keyword>
<organism evidence="7 8">
    <name type="scientific">Cryphonectria parasitica (strain ATCC 38755 / EP155)</name>
    <dbReference type="NCBI Taxonomy" id="660469"/>
    <lineage>
        <taxon>Eukaryota</taxon>
        <taxon>Fungi</taxon>
        <taxon>Dikarya</taxon>
        <taxon>Ascomycota</taxon>
        <taxon>Pezizomycotina</taxon>
        <taxon>Sordariomycetes</taxon>
        <taxon>Sordariomycetidae</taxon>
        <taxon>Diaporthales</taxon>
        <taxon>Cryphonectriaceae</taxon>
        <taxon>Cryphonectria-Endothia species complex</taxon>
        <taxon>Cryphonectria</taxon>
    </lineage>
</organism>
<reference evidence="7" key="1">
    <citation type="journal article" date="2020" name="Phytopathology">
        <title>Genome sequence of the chestnut blight fungus Cryphonectria parasitica EP155: A fundamental resource for an archetypical invasive plant pathogen.</title>
        <authorList>
            <person name="Crouch J.A."/>
            <person name="Dawe A."/>
            <person name="Aerts A."/>
            <person name="Barry K."/>
            <person name="Churchill A.C.L."/>
            <person name="Grimwood J."/>
            <person name="Hillman B."/>
            <person name="Milgroom M.G."/>
            <person name="Pangilinan J."/>
            <person name="Smith M."/>
            <person name="Salamov A."/>
            <person name="Schmutz J."/>
            <person name="Yadav J."/>
            <person name="Grigoriev I.V."/>
            <person name="Nuss D."/>
        </authorList>
    </citation>
    <scope>NUCLEOTIDE SEQUENCE</scope>
    <source>
        <strain evidence="7">EP155</strain>
    </source>
</reference>
<sequence length="503" mass="55023">PRLTIRYVLFTSFVLYVLYCLLLSRPLFASSLPGYTGPYGVGGLDIEVPLAAPRRVSEITTKESGQPAFEVETVLFTLYYPTQQSTRWKRHEEDELYWVPKPISATAKGYARFIKMDNFLIRNVFTFAMWMAVGGIRIPAQIGAPLLPTEGDDAIDSIAPRGGGEDAEGQQLPVIIFSHGMASSRTDYTSYLGELASRGVVVAAIEHRDGSSPASAITRKDGMEIKSRWKYSLHLNDLDPASYEGGDDGVLDTAALKQAQLSFREAEIEAVVHVLRQITTSPSAAEEVALQNARHPGYAPPSLLSSFAGRLNTANITLAGHSYGATGVLQALRSGPTRERPFGGAVVLDPGKNSGPLNDDISVPVAVCHSSSWSRPGPSLFFGRPHFEVVRDIVEKLNDLLRPCWFLTSLGTSHPSITDAPLLEPLLLSWTTGSTMDAQDGIRQYVDLTADFVTYQGTGTRSGLLALSGREEDGVVRREYDPKNNEGIPQRWRGYWQIHVAPD</sequence>
<keyword evidence="6" id="KW-0472">Membrane</keyword>
<keyword evidence="4" id="KW-0443">Lipid metabolism</keyword>
<dbReference type="InterPro" id="IPR016715">
    <property type="entry name" value="PAF_acetylhydro_eukaryote"/>
</dbReference>
<dbReference type="EMBL" id="MU032344">
    <property type="protein sequence ID" value="KAF3769456.1"/>
    <property type="molecule type" value="Genomic_DNA"/>
</dbReference>
<proteinExistence type="predicted"/>
<keyword evidence="6" id="KW-1133">Transmembrane helix</keyword>
<dbReference type="GeneID" id="63832516"/>
<feature type="active site" description="Charge relay system" evidence="5">
    <location>
        <position position="349"/>
    </location>
</feature>
<accession>A0A9P4Y9W2</accession>
<feature type="transmembrane region" description="Helical" evidence="6">
    <location>
        <begin position="7"/>
        <end position="28"/>
    </location>
</feature>
<evidence type="ECO:0000256" key="5">
    <source>
        <dbReference type="PIRSR" id="PIRSR018169-1"/>
    </source>
</evidence>
<dbReference type="Proteomes" id="UP000803844">
    <property type="component" value="Unassembled WGS sequence"/>
</dbReference>
<keyword evidence="6" id="KW-0812">Transmembrane</keyword>
<dbReference type="EC" id="3.1.1.47" evidence="1"/>
<dbReference type="PIRSF" id="PIRSF018169">
    <property type="entry name" value="PAF_acetylhydrolase"/>
    <property type="match status" value="1"/>
</dbReference>
<dbReference type="RefSeq" id="XP_040780417.1">
    <property type="nucleotide sequence ID" value="XM_040915387.1"/>
</dbReference>
<feature type="active site" description="Charge relay system" evidence="5">
    <location>
        <position position="414"/>
    </location>
</feature>
<evidence type="ECO:0000256" key="3">
    <source>
        <dbReference type="ARBA" id="ARBA00022963"/>
    </source>
</evidence>
<feature type="non-terminal residue" evidence="7">
    <location>
        <position position="503"/>
    </location>
</feature>
<dbReference type="Pfam" id="PF03403">
    <property type="entry name" value="PAF-AH_p_II"/>
    <property type="match status" value="1"/>
</dbReference>
<evidence type="ECO:0000256" key="6">
    <source>
        <dbReference type="SAM" id="Phobius"/>
    </source>
</evidence>
<dbReference type="AlphaFoldDB" id="A0A9P4Y9W2"/>
<keyword evidence="3" id="KW-0442">Lipid degradation</keyword>
<dbReference type="Gene3D" id="3.40.50.1820">
    <property type="entry name" value="alpha/beta hydrolase"/>
    <property type="match status" value="1"/>
</dbReference>
<dbReference type="InterPro" id="IPR029058">
    <property type="entry name" value="AB_hydrolase_fold"/>
</dbReference>
<feature type="active site" description="Nucleophile" evidence="5">
    <location>
        <position position="322"/>
    </location>
</feature>
<dbReference type="OrthoDB" id="2363873at2759"/>
<evidence type="ECO:0000256" key="2">
    <source>
        <dbReference type="ARBA" id="ARBA00022801"/>
    </source>
</evidence>
<dbReference type="GO" id="GO:0003847">
    <property type="term" value="F:1-alkyl-2-acetylglycerophosphocholine esterase activity"/>
    <property type="evidence" value="ECO:0007669"/>
    <property type="project" value="UniProtKB-EC"/>
</dbReference>
<gene>
    <name evidence="7" type="ORF">M406DRAFT_14000</name>
</gene>
<evidence type="ECO:0000256" key="4">
    <source>
        <dbReference type="ARBA" id="ARBA00023098"/>
    </source>
</evidence>
<evidence type="ECO:0000313" key="8">
    <source>
        <dbReference type="Proteomes" id="UP000803844"/>
    </source>
</evidence>
<protein>
    <recommendedName>
        <fullName evidence="1">1-alkyl-2-acetylglycerophosphocholine esterase</fullName>
        <ecNumber evidence="1">3.1.1.47</ecNumber>
    </recommendedName>
</protein>
<comment type="caution">
    <text evidence="7">The sequence shown here is derived from an EMBL/GenBank/DDBJ whole genome shotgun (WGS) entry which is preliminary data.</text>
</comment>
<dbReference type="PANTHER" id="PTHR10272:SF11">
    <property type="entry name" value="PHOSPHOLIPASE-RELATED"/>
    <property type="match status" value="1"/>
</dbReference>
<name>A0A9P4Y9W2_CRYP1</name>
<dbReference type="PANTHER" id="PTHR10272">
    <property type="entry name" value="PLATELET-ACTIVATING FACTOR ACETYLHYDROLASE"/>
    <property type="match status" value="1"/>
</dbReference>
<feature type="non-terminal residue" evidence="7">
    <location>
        <position position="1"/>
    </location>
</feature>
<dbReference type="SUPFAM" id="SSF53474">
    <property type="entry name" value="alpha/beta-Hydrolases"/>
    <property type="match status" value="1"/>
</dbReference>